<evidence type="ECO:0000313" key="7">
    <source>
        <dbReference type="EMBL" id="KJH43285.1"/>
    </source>
</evidence>
<dbReference type="Gene3D" id="1.20.272.10">
    <property type="match status" value="1"/>
</dbReference>
<evidence type="ECO:0000256" key="2">
    <source>
        <dbReference type="ARBA" id="ARBA00022705"/>
    </source>
</evidence>
<dbReference type="InterPro" id="IPR008921">
    <property type="entry name" value="DNA_pol3_clamp-load_cplx_C"/>
</dbReference>
<keyword evidence="2" id="KW-0235">DNA replication</keyword>
<dbReference type="Gene3D" id="1.10.8.60">
    <property type="match status" value="1"/>
</dbReference>
<dbReference type="GO" id="GO:0006281">
    <property type="term" value="P:DNA repair"/>
    <property type="evidence" value="ECO:0007669"/>
    <property type="project" value="TreeGrafter"/>
</dbReference>
<dbReference type="GO" id="GO:0003689">
    <property type="term" value="F:DNA clamp loader activity"/>
    <property type="evidence" value="ECO:0007669"/>
    <property type="project" value="TreeGrafter"/>
</dbReference>
<name>A0A0D8XF74_DICVI</name>
<dbReference type="AlphaFoldDB" id="A0A0D8XF74"/>
<dbReference type="STRING" id="29172.A0A0D8XF74"/>
<sequence length="338" mass="38712">MNSLMNGTEQEQTLNDEDSSVPWVEKYRPRRVDDLVYQREIVDVLKKVLEGAELPNILLYGPPGTGKTSTAVAFCRQLFPVYKLYRDRVLELNASDERGIHVVRTRIKEFAHRAVPKGGTPLKIIILDEADAMTNAAQAALRRIIEKNSKTTRFILICNYISRIIDPLTSRCAKFRFKPLPMESQMERLRYICENEGVNISEDSLAMLISFCEGDLRRSINYLQSLAFRHNITTDFIISTTGQIIEKDIRQLVLACHSSDTNRLLDASDYLRRCGYAGRIVIARLFDQLVDDDTLKEIEKSAIFEKMAVIEGRLLDGSDEYIQIMDLLFVIQSYFSHS</sequence>
<dbReference type="InterPro" id="IPR047854">
    <property type="entry name" value="RFC_lid"/>
</dbReference>
<dbReference type="PANTHER" id="PTHR11669:SF20">
    <property type="entry name" value="REPLICATION FACTOR C SUBUNIT 4"/>
    <property type="match status" value="1"/>
</dbReference>
<dbReference type="GO" id="GO:0003677">
    <property type="term" value="F:DNA binding"/>
    <property type="evidence" value="ECO:0007669"/>
    <property type="project" value="InterPro"/>
</dbReference>
<dbReference type="SUPFAM" id="SSF52540">
    <property type="entry name" value="P-loop containing nucleoside triphosphate hydrolases"/>
    <property type="match status" value="1"/>
</dbReference>
<dbReference type="GO" id="GO:0005524">
    <property type="term" value="F:ATP binding"/>
    <property type="evidence" value="ECO:0007669"/>
    <property type="project" value="UniProtKB-KW"/>
</dbReference>
<comment type="similarity">
    <text evidence="1">Belongs to the activator 1 small subunits family.</text>
</comment>
<dbReference type="InterPro" id="IPR050238">
    <property type="entry name" value="DNA_Rep/Repair_Clamp_Loader"/>
</dbReference>
<dbReference type="NCBIfam" id="NF001679">
    <property type="entry name" value="PRK00440.1"/>
    <property type="match status" value="1"/>
</dbReference>
<accession>A0A0D8XF74</accession>
<dbReference type="GO" id="GO:0005663">
    <property type="term" value="C:DNA replication factor C complex"/>
    <property type="evidence" value="ECO:0007669"/>
    <property type="project" value="TreeGrafter"/>
</dbReference>
<keyword evidence="8" id="KW-1185">Reference proteome</keyword>
<dbReference type="Pfam" id="PF00004">
    <property type="entry name" value="AAA"/>
    <property type="match status" value="1"/>
</dbReference>
<dbReference type="CDD" id="cd00009">
    <property type="entry name" value="AAA"/>
    <property type="match status" value="1"/>
</dbReference>
<feature type="compositionally biased region" description="Polar residues" evidence="5">
    <location>
        <begin position="1"/>
        <end position="13"/>
    </location>
</feature>
<evidence type="ECO:0000256" key="5">
    <source>
        <dbReference type="SAM" id="MobiDB-lite"/>
    </source>
</evidence>
<dbReference type="GO" id="GO:0016887">
    <property type="term" value="F:ATP hydrolysis activity"/>
    <property type="evidence" value="ECO:0007669"/>
    <property type="project" value="InterPro"/>
</dbReference>
<dbReference type="SMART" id="SM00382">
    <property type="entry name" value="AAA"/>
    <property type="match status" value="1"/>
</dbReference>
<dbReference type="InterPro" id="IPR027417">
    <property type="entry name" value="P-loop_NTPase"/>
</dbReference>
<gene>
    <name evidence="7" type="ORF">DICVIV_10704</name>
</gene>
<dbReference type="OrthoDB" id="10249205at2759"/>
<dbReference type="Gene3D" id="3.40.50.300">
    <property type="entry name" value="P-loop containing nucleotide triphosphate hydrolases"/>
    <property type="match status" value="1"/>
</dbReference>
<dbReference type="SUPFAM" id="SSF48019">
    <property type="entry name" value="post-AAA+ oligomerization domain-like"/>
    <property type="match status" value="1"/>
</dbReference>
<evidence type="ECO:0000256" key="4">
    <source>
        <dbReference type="ARBA" id="ARBA00022840"/>
    </source>
</evidence>
<dbReference type="EMBL" id="KN716575">
    <property type="protein sequence ID" value="KJH43285.1"/>
    <property type="molecule type" value="Genomic_DNA"/>
</dbReference>
<dbReference type="GO" id="GO:0006261">
    <property type="term" value="P:DNA-templated DNA replication"/>
    <property type="evidence" value="ECO:0007669"/>
    <property type="project" value="TreeGrafter"/>
</dbReference>
<protein>
    <submittedName>
        <fullName evidence="7">Putative replication factor C small subunit</fullName>
    </submittedName>
</protein>
<evidence type="ECO:0000256" key="3">
    <source>
        <dbReference type="ARBA" id="ARBA00022741"/>
    </source>
</evidence>
<evidence type="ECO:0000259" key="6">
    <source>
        <dbReference type="SMART" id="SM00382"/>
    </source>
</evidence>
<dbReference type="PANTHER" id="PTHR11669">
    <property type="entry name" value="REPLICATION FACTOR C / DNA POLYMERASE III GAMMA-TAU SUBUNIT"/>
    <property type="match status" value="1"/>
</dbReference>
<feature type="region of interest" description="Disordered" evidence="5">
    <location>
        <begin position="1"/>
        <end position="20"/>
    </location>
</feature>
<dbReference type="FunFam" id="3.40.50.300:FF:000129">
    <property type="entry name" value="Replication factor C subunit 5"/>
    <property type="match status" value="1"/>
</dbReference>
<feature type="domain" description="AAA+ ATPase" evidence="6">
    <location>
        <begin position="53"/>
        <end position="183"/>
    </location>
</feature>
<proteinExistence type="inferred from homology"/>
<evidence type="ECO:0000313" key="8">
    <source>
        <dbReference type="Proteomes" id="UP000053766"/>
    </source>
</evidence>
<keyword evidence="3" id="KW-0547">Nucleotide-binding</keyword>
<dbReference type="Proteomes" id="UP000053766">
    <property type="component" value="Unassembled WGS sequence"/>
</dbReference>
<keyword evidence="4" id="KW-0067">ATP-binding</keyword>
<dbReference type="Pfam" id="PF08542">
    <property type="entry name" value="Rep_fac_C"/>
    <property type="match status" value="1"/>
</dbReference>
<reference evidence="8" key="2">
    <citation type="journal article" date="2016" name="Sci. Rep.">
        <title>Dictyocaulus viviparus genome, variome and transcriptome elucidate lungworm biology and support future intervention.</title>
        <authorList>
            <person name="McNulty S.N."/>
            <person name="Strube C."/>
            <person name="Rosa B.A."/>
            <person name="Martin J.C."/>
            <person name="Tyagi R."/>
            <person name="Choi Y.J."/>
            <person name="Wang Q."/>
            <person name="Hallsworth Pepin K."/>
            <person name="Zhang X."/>
            <person name="Ozersky P."/>
            <person name="Wilson R.K."/>
            <person name="Sternberg P.W."/>
            <person name="Gasser R.B."/>
            <person name="Mitreva M."/>
        </authorList>
    </citation>
    <scope>NUCLEOTIDE SEQUENCE [LARGE SCALE GENOMIC DNA]</scope>
    <source>
        <strain evidence="8">HannoverDv2000</strain>
    </source>
</reference>
<organism evidence="7 8">
    <name type="scientific">Dictyocaulus viviparus</name>
    <name type="common">Bovine lungworm</name>
    <dbReference type="NCBI Taxonomy" id="29172"/>
    <lineage>
        <taxon>Eukaryota</taxon>
        <taxon>Metazoa</taxon>
        <taxon>Ecdysozoa</taxon>
        <taxon>Nematoda</taxon>
        <taxon>Chromadorea</taxon>
        <taxon>Rhabditida</taxon>
        <taxon>Rhabditina</taxon>
        <taxon>Rhabditomorpha</taxon>
        <taxon>Strongyloidea</taxon>
        <taxon>Metastrongylidae</taxon>
        <taxon>Dictyocaulus</taxon>
    </lineage>
</organism>
<dbReference type="InterPro" id="IPR003593">
    <property type="entry name" value="AAA+_ATPase"/>
</dbReference>
<dbReference type="Pfam" id="PF21960">
    <property type="entry name" value="RCF1-5-like_lid"/>
    <property type="match status" value="1"/>
</dbReference>
<dbReference type="GO" id="GO:0005634">
    <property type="term" value="C:nucleus"/>
    <property type="evidence" value="ECO:0007669"/>
    <property type="project" value="TreeGrafter"/>
</dbReference>
<dbReference type="InterPro" id="IPR003959">
    <property type="entry name" value="ATPase_AAA_core"/>
</dbReference>
<dbReference type="InterPro" id="IPR013748">
    <property type="entry name" value="Rep_factorC_C"/>
</dbReference>
<reference evidence="7 8" key="1">
    <citation type="submission" date="2013-11" db="EMBL/GenBank/DDBJ databases">
        <title>Draft genome of the bovine lungworm Dictyocaulus viviparus.</title>
        <authorList>
            <person name="Mitreva M."/>
        </authorList>
    </citation>
    <scope>NUCLEOTIDE SEQUENCE [LARGE SCALE GENOMIC DNA]</scope>
    <source>
        <strain evidence="7 8">HannoverDv2000</strain>
    </source>
</reference>
<evidence type="ECO:0000256" key="1">
    <source>
        <dbReference type="ARBA" id="ARBA00005378"/>
    </source>
</evidence>
<dbReference type="CDD" id="cd18140">
    <property type="entry name" value="HLD_clamp_RFC"/>
    <property type="match status" value="1"/>
</dbReference>